<feature type="transmembrane region" description="Helical" evidence="9">
    <location>
        <begin position="54"/>
        <end position="74"/>
    </location>
</feature>
<evidence type="ECO:0000256" key="9">
    <source>
        <dbReference type="SAM" id="Phobius"/>
    </source>
</evidence>
<evidence type="ECO:0000313" key="12">
    <source>
        <dbReference type="Proteomes" id="UP000249396"/>
    </source>
</evidence>
<dbReference type="PANTHER" id="PTHR11730:SF6">
    <property type="entry name" value="AMMONIUM TRANSPORTER"/>
    <property type="match status" value="1"/>
</dbReference>
<accession>A0A2W4SUI7</accession>
<dbReference type="Proteomes" id="UP000249396">
    <property type="component" value="Unassembled WGS sequence"/>
</dbReference>
<evidence type="ECO:0000256" key="2">
    <source>
        <dbReference type="ARBA" id="ARBA00005887"/>
    </source>
</evidence>
<dbReference type="GO" id="GO:0097272">
    <property type="term" value="P:ammonium homeostasis"/>
    <property type="evidence" value="ECO:0007669"/>
    <property type="project" value="TreeGrafter"/>
</dbReference>
<evidence type="ECO:0000256" key="6">
    <source>
        <dbReference type="ARBA" id="ARBA00023136"/>
    </source>
</evidence>
<dbReference type="EMBL" id="QJPH01000360">
    <property type="protein sequence ID" value="PZN76344.1"/>
    <property type="molecule type" value="Genomic_DNA"/>
</dbReference>
<feature type="transmembrane region" description="Helical" evidence="9">
    <location>
        <begin position="526"/>
        <end position="549"/>
    </location>
</feature>
<evidence type="ECO:0000259" key="10">
    <source>
        <dbReference type="Pfam" id="PF00909"/>
    </source>
</evidence>
<evidence type="ECO:0000256" key="1">
    <source>
        <dbReference type="ARBA" id="ARBA00004141"/>
    </source>
</evidence>
<feature type="transmembrane region" description="Helical" evidence="9">
    <location>
        <begin position="372"/>
        <end position="391"/>
    </location>
</feature>
<feature type="transmembrane region" description="Helical" evidence="9">
    <location>
        <begin position="290"/>
        <end position="308"/>
    </location>
</feature>
<protein>
    <recommendedName>
        <fullName evidence="10">Ammonium transporter AmtB-like domain-containing protein</fullName>
    </recommendedName>
</protein>
<dbReference type="InterPro" id="IPR029020">
    <property type="entry name" value="Ammonium/urea_transptr"/>
</dbReference>
<keyword evidence="5 9" id="KW-1133">Transmembrane helix</keyword>
<dbReference type="GO" id="GO:0016020">
    <property type="term" value="C:membrane"/>
    <property type="evidence" value="ECO:0007669"/>
    <property type="project" value="UniProtKB-SubCell"/>
</dbReference>
<feature type="transmembrane region" description="Helical" evidence="9">
    <location>
        <begin position="198"/>
        <end position="217"/>
    </location>
</feature>
<reference evidence="11 12" key="1">
    <citation type="journal article" date="2018" name="Aquat. Microb. Ecol.">
        <title>Gammaproteobacterial methanotrophs dominate.</title>
        <authorList>
            <person name="Rissanen A.J."/>
            <person name="Saarenheimo J."/>
            <person name="Tiirola M."/>
            <person name="Peura S."/>
            <person name="Aalto S.L."/>
            <person name="Karvinen A."/>
            <person name="Nykanen H."/>
        </authorList>
    </citation>
    <scope>NUCLEOTIDE SEQUENCE [LARGE SCALE GENOMIC DNA]</scope>
    <source>
        <strain evidence="11">AMbin10</strain>
    </source>
</reference>
<feature type="compositionally biased region" description="Low complexity" evidence="8">
    <location>
        <begin position="176"/>
        <end position="188"/>
    </location>
</feature>
<evidence type="ECO:0000256" key="8">
    <source>
        <dbReference type="SAM" id="MobiDB-lite"/>
    </source>
</evidence>
<keyword evidence="6 9" id="KW-0472">Membrane</keyword>
<comment type="subcellular location">
    <subcellularLocation>
        <location evidence="1">Membrane</location>
        <topology evidence="1">Multi-pass membrane protein</topology>
    </subcellularLocation>
</comment>
<evidence type="ECO:0000256" key="4">
    <source>
        <dbReference type="ARBA" id="ARBA00022692"/>
    </source>
</evidence>
<sequence>MPLLLYMLSFFPKLPATCHYRECDACLDRIYKWLGTQQGKPCTPLLLNLMAVSLPAGIGALSIALLMAVCLVFAPGQARATGATPQQEMQGKPDDLGKSIASLRAAVDRLGQDTRSNAKSIEDIKAKLEENSILVYQHLSKDMEAADRLEELAVRVRGMGGGEAARVTASPPPAVPVAASHAAPSEPANDTHAMPLRALASALLTLIALLGFALLEASQLENWAVPQAGLRNLLLASALGLTYFAISHWEMLVEPGSATNGDLAQALCQTALASVTGLVVATILSDRLSLPAYLFLAVILGAAAYPVLEQWVWSGQSLPGQAGWLERRGFVDFAGATTIHSFAAWFALAWSIRLPLSRTLAPTGDSVQANASLGLLGLSVVWFGWFGIGIGHSGGGNLGIAPLALNILLAGAAALLASLCALAWVRDAMPDAVYARICAATVGGLVAVSAGVACISPGEAVAIGILAGLLQPAAYRALSARLIKDDQVAANLVAAHGICGMLGTLCVGLFASPGSFAMPEFGQLEIQLVGIAAVLSYGLAAGFAGDWLYQGAVKLNALRVPTQRTRE</sequence>
<evidence type="ECO:0000256" key="7">
    <source>
        <dbReference type="ARBA" id="ARBA00023177"/>
    </source>
</evidence>
<feature type="transmembrane region" description="Helical" evidence="9">
    <location>
        <begin position="488"/>
        <end position="511"/>
    </location>
</feature>
<evidence type="ECO:0000313" key="11">
    <source>
        <dbReference type="EMBL" id="PZN76344.1"/>
    </source>
</evidence>
<comment type="similarity">
    <text evidence="2">Belongs to the ammonia transporter channel (TC 1.A.11.2) family.</text>
</comment>
<evidence type="ECO:0000256" key="3">
    <source>
        <dbReference type="ARBA" id="ARBA00022448"/>
    </source>
</evidence>
<feature type="domain" description="Ammonium transporter AmtB-like" evidence="10">
    <location>
        <begin position="262"/>
        <end position="558"/>
    </location>
</feature>
<dbReference type="Gene3D" id="1.10.3430.10">
    <property type="entry name" value="Ammonium transporter AmtB like domains"/>
    <property type="match status" value="1"/>
</dbReference>
<organism evidence="11 12">
    <name type="scientific">Candidatus Methylumidiphilus alinenensis</name>
    <dbReference type="NCBI Taxonomy" id="2202197"/>
    <lineage>
        <taxon>Bacteria</taxon>
        <taxon>Pseudomonadati</taxon>
        <taxon>Pseudomonadota</taxon>
        <taxon>Gammaproteobacteria</taxon>
        <taxon>Methylococcales</taxon>
        <taxon>Candidatus Methylumidiphilus</taxon>
    </lineage>
</organism>
<keyword evidence="4 9" id="KW-0812">Transmembrane</keyword>
<keyword evidence="3" id="KW-0813">Transport</keyword>
<gene>
    <name evidence="11" type="ORF">DM484_16690</name>
</gene>
<keyword evidence="7" id="KW-0924">Ammonia transport</keyword>
<feature type="transmembrane region" description="Helical" evidence="9">
    <location>
        <begin position="329"/>
        <end position="352"/>
    </location>
</feature>
<dbReference type="SUPFAM" id="SSF111352">
    <property type="entry name" value="Ammonium transporter"/>
    <property type="match status" value="1"/>
</dbReference>
<proteinExistence type="inferred from homology"/>
<name>A0A2W4SUI7_9GAMM</name>
<dbReference type="Pfam" id="PF00909">
    <property type="entry name" value="Ammonium_transp"/>
    <property type="match status" value="1"/>
</dbReference>
<dbReference type="GO" id="GO:0008519">
    <property type="term" value="F:ammonium channel activity"/>
    <property type="evidence" value="ECO:0007669"/>
    <property type="project" value="InterPro"/>
</dbReference>
<evidence type="ECO:0000256" key="5">
    <source>
        <dbReference type="ARBA" id="ARBA00022989"/>
    </source>
</evidence>
<feature type="transmembrane region" description="Helical" evidence="9">
    <location>
        <begin position="266"/>
        <end position="284"/>
    </location>
</feature>
<feature type="transmembrane region" description="Helical" evidence="9">
    <location>
        <begin position="403"/>
        <end position="425"/>
    </location>
</feature>
<dbReference type="InterPro" id="IPR024041">
    <property type="entry name" value="NH4_transpt_AmtB-like_dom"/>
</dbReference>
<dbReference type="PANTHER" id="PTHR11730">
    <property type="entry name" value="AMMONIUM TRANSPORTER"/>
    <property type="match status" value="1"/>
</dbReference>
<feature type="region of interest" description="Disordered" evidence="8">
    <location>
        <begin position="164"/>
        <end position="189"/>
    </location>
</feature>
<dbReference type="AlphaFoldDB" id="A0A2W4SUI7"/>
<comment type="caution">
    <text evidence="11">The sequence shown here is derived from an EMBL/GenBank/DDBJ whole genome shotgun (WGS) entry which is preliminary data.</text>
</comment>